<sequence length="225" mass="25052">MYQLKIVVNYIRQVLKIPPLQTGLLGLRQSYECKYRVISIPVAPYSRPRGKSSALKLGENCKLSLENVSLQGFDKAVDMLSSNSVNAKKVEVNYCKTGFFVRASDKKVEKNMALDLKNVKFKKGDVGVVAPDSYDIKARNVDFEEVRVCFDIYVSKSQMVEMGLPENTPVELIVEAIQIIKSNQEKETVENLSKSRLFTWLGVASNSVTIATPIVQALLAHATSS</sequence>
<evidence type="ECO:0000313" key="2">
    <source>
        <dbReference type="Proteomes" id="UP000606498"/>
    </source>
</evidence>
<evidence type="ECO:0000313" key="1">
    <source>
        <dbReference type="EMBL" id="GGE93671.1"/>
    </source>
</evidence>
<gene>
    <name evidence="1" type="ORF">GCM10011520_37520</name>
</gene>
<dbReference type="EMBL" id="BMKO01000016">
    <property type="protein sequence ID" value="GGE93671.1"/>
    <property type="molecule type" value="Genomic_DNA"/>
</dbReference>
<comment type="caution">
    <text evidence="1">The sequence shown here is derived from an EMBL/GenBank/DDBJ whole genome shotgun (WGS) entry which is preliminary data.</text>
</comment>
<organism evidence="1 2">
    <name type="scientific">Shewanella carassii</name>
    <dbReference type="NCBI Taxonomy" id="1987584"/>
    <lineage>
        <taxon>Bacteria</taxon>
        <taxon>Pseudomonadati</taxon>
        <taxon>Pseudomonadota</taxon>
        <taxon>Gammaproteobacteria</taxon>
        <taxon>Alteromonadales</taxon>
        <taxon>Shewanellaceae</taxon>
        <taxon>Shewanella</taxon>
    </lineage>
</organism>
<keyword evidence="2" id="KW-1185">Reference proteome</keyword>
<accession>A0ABQ1TFN9</accession>
<name>A0ABQ1TFN9_9GAMM</name>
<proteinExistence type="predicted"/>
<dbReference type="Proteomes" id="UP000606498">
    <property type="component" value="Unassembled WGS sequence"/>
</dbReference>
<protein>
    <submittedName>
        <fullName evidence="1">Uncharacterized protein</fullName>
    </submittedName>
</protein>
<reference evidence="2" key="1">
    <citation type="journal article" date="2019" name="Int. J. Syst. Evol. Microbiol.">
        <title>The Global Catalogue of Microorganisms (GCM) 10K type strain sequencing project: providing services to taxonomists for standard genome sequencing and annotation.</title>
        <authorList>
            <consortium name="The Broad Institute Genomics Platform"/>
            <consortium name="The Broad Institute Genome Sequencing Center for Infectious Disease"/>
            <person name="Wu L."/>
            <person name="Ma J."/>
        </authorList>
    </citation>
    <scope>NUCLEOTIDE SEQUENCE [LARGE SCALE GENOMIC DNA]</scope>
    <source>
        <strain evidence="2">CGMCC 1.16033</strain>
    </source>
</reference>
<dbReference type="RefSeq" id="WP_100142930.1">
    <property type="nucleotide sequence ID" value="NZ_BMKO01000016.1"/>
</dbReference>